<name>A0A150LFQ9_9BACI</name>
<evidence type="ECO:0000313" key="2">
    <source>
        <dbReference type="Proteomes" id="UP000075666"/>
    </source>
</evidence>
<sequence>MFRKWSFAPNPLRVIVKMMNDDHTFQIFFMIYLRVKG</sequence>
<dbReference type="EMBL" id="LQYN01000009">
    <property type="protein sequence ID" value="KYD11070.1"/>
    <property type="molecule type" value="Genomic_DNA"/>
</dbReference>
<gene>
    <name evidence="1" type="ORF">B4102_2253</name>
</gene>
<proteinExistence type="predicted"/>
<accession>A0A150LFQ9</accession>
<protein>
    <submittedName>
        <fullName evidence="1">Uncharacterized protein</fullName>
    </submittedName>
</protein>
<reference evidence="1 2" key="1">
    <citation type="submission" date="2016-01" db="EMBL/GenBank/DDBJ databases">
        <title>Genome Sequences of Twelve Sporeforming Bacillus Species Isolated from Foods.</title>
        <authorList>
            <person name="Berendsen E.M."/>
            <person name="Wells-Bennik M.H."/>
            <person name="Krawcyk A.O."/>
            <person name="De Jong A."/>
            <person name="Holsappel S."/>
            <person name="Eijlander R.T."/>
            <person name="Kuipers O.P."/>
        </authorList>
    </citation>
    <scope>NUCLEOTIDE SEQUENCE [LARGE SCALE GENOMIC DNA]</scope>
    <source>
        <strain evidence="1 2">B4102</strain>
    </source>
</reference>
<comment type="caution">
    <text evidence="1">The sequence shown here is derived from an EMBL/GenBank/DDBJ whole genome shotgun (WGS) entry which is preliminary data.</text>
</comment>
<dbReference type="Proteomes" id="UP000075666">
    <property type="component" value="Unassembled WGS sequence"/>
</dbReference>
<organism evidence="1 2">
    <name type="scientific">Heyndrickxia sporothermodurans</name>
    <dbReference type="NCBI Taxonomy" id="46224"/>
    <lineage>
        <taxon>Bacteria</taxon>
        <taxon>Bacillati</taxon>
        <taxon>Bacillota</taxon>
        <taxon>Bacilli</taxon>
        <taxon>Bacillales</taxon>
        <taxon>Bacillaceae</taxon>
        <taxon>Heyndrickxia</taxon>
    </lineage>
</organism>
<dbReference type="AlphaFoldDB" id="A0A150LFQ9"/>
<evidence type="ECO:0000313" key="1">
    <source>
        <dbReference type="EMBL" id="KYD11070.1"/>
    </source>
</evidence>
<keyword evidence="2" id="KW-1185">Reference proteome</keyword>
<dbReference type="STRING" id="46224.B4102_2253"/>